<dbReference type="PANTHER" id="PTHR24198:SF165">
    <property type="entry name" value="ANKYRIN REPEAT-CONTAINING PROTEIN-RELATED"/>
    <property type="match status" value="1"/>
</dbReference>
<evidence type="ECO:0000256" key="2">
    <source>
        <dbReference type="ARBA" id="ARBA00023043"/>
    </source>
</evidence>
<reference evidence="5" key="1">
    <citation type="submission" date="2021-09" db="EMBL/GenBank/DDBJ databases">
        <authorList>
            <consortium name="AG Swart"/>
            <person name="Singh M."/>
            <person name="Singh A."/>
            <person name="Seah K."/>
            <person name="Emmerich C."/>
        </authorList>
    </citation>
    <scope>NUCLEOTIDE SEQUENCE</scope>
    <source>
        <strain evidence="5">ATCC30299</strain>
    </source>
</reference>
<evidence type="ECO:0000256" key="1">
    <source>
        <dbReference type="ARBA" id="ARBA00022737"/>
    </source>
</evidence>
<evidence type="ECO:0008006" key="7">
    <source>
        <dbReference type="Google" id="ProtNLM"/>
    </source>
</evidence>
<dbReference type="PANTHER" id="PTHR24198">
    <property type="entry name" value="ANKYRIN REPEAT AND PROTEIN KINASE DOMAIN-CONTAINING PROTEIN"/>
    <property type="match status" value="1"/>
</dbReference>
<comment type="caution">
    <text evidence="5">The sequence shown here is derived from an EMBL/GenBank/DDBJ whole genome shotgun (WGS) entry which is preliminary data.</text>
</comment>
<sequence length="481" mass="54087">MVSRASPLANQDRANPLNQETAKRILQTMFFIKNSDNKLVQSLLEKNQDRWADLPEFFVWCILSGNLETASFLLSRGVSLEHPPVAVSPGYTQTPEVDNFLNNYRQAPYIIMAAIAGQTQILELLIQNGRKVSETGHIGYSKNKLNSVSGNVLSAAIFHEKINVVRWLFANFGAEELGIETIIAEEKAKGTKGGLNKEYFGFTPLLLAATRSGVDIITELVSHGANFKAVDWQKNTALHLAVKRNDPEVAEYFCKIPNFDLNARNQLGQTALSLAKEKNFELVDKVLSNYVQDSSQQMADELFNLLSQEEDKKNKKKQKKKKKKVEEAKEVKEAPVEVQQQPEEKKKSLKILKLSEIPPPPPKPAVKVEESKVAEITEKENKPEKKEEKKVEKKETETNKKQSEPKPKEATKVAEVKEEPKEETIISPQQAEIVDKDAEIARLNYRISLLTGKGDYTKLTPNEIQDLKSQLTQALAQISNL</sequence>
<dbReference type="Gene3D" id="1.25.40.20">
    <property type="entry name" value="Ankyrin repeat-containing domain"/>
    <property type="match status" value="1"/>
</dbReference>
<dbReference type="PROSITE" id="PS50088">
    <property type="entry name" value="ANK_REPEAT"/>
    <property type="match status" value="1"/>
</dbReference>
<dbReference type="InterPro" id="IPR002110">
    <property type="entry name" value="Ankyrin_rpt"/>
</dbReference>
<name>A0AAU9K5S3_9CILI</name>
<dbReference type="EMBL" id="CAJZBQ010000054">
    <property type="protein sequence ID" value="CAG9332526.1"/>
    <property type="molecule type" value="Genomic_DNA"/>
</dbReference>
<dbReference type="SMART" id="SM00248">
    <property type="entry name" value="ANK"/>
    <property type="match status" value="4"/>
</dbReference>
<evidence type="ECO:0000256" key="4">
    <source>
        <dbReference type="SAM" id="MobiDB-lite"/>
    </source>
</evidence>
<feature type="compositionally biased region" description="Basic residues" evidence="4">
    <location>
        <begin position="314"/>
        <end position="323"/>
    </location>
</feature>
<dbReference type="Pfam" id="PF12796">
    <property type="entry name" value="Ank_2"/>
    <property type="match status" value="1"/>
</dbReference>
<accession>A0AAU9K5S3</accession>
<evidence type="ECO:0000313" key="5">
    <source>
        <dbReference type="EMBL" id="CAG9332526.1"/>
    </source>
</evidence>
<dbReference type="InterPro" id="IPR036770">
    <property type="entry name" value="Ankyrin_rpt-contain_sf"/>
</dbReference>
<dbReference type="PROSITE" id="PS50297">
    <property type="entry name" value="ANK_REP_REGION"/>
    <property type="match status" value="1"/>
</dbReference>
<feature type="compositionally biased region" description="Basic and acidic residues" evidence="4">
    <location>
        <begin position="324"/>
        <end position="335"/>
    </location>
</feature>
<feature type="region of interest" description="Disordered" evidence="4">
    <location>
        <begin position="311"/>
        <end position="424"/>
    </location>
</feature>
<keyword evidence="1" id="KW-0677">Repeat</keyword>
<feature type="repeat" description="ANK" evidence="3">
    <location>
        <begin position="200"/>
        <end position="232"/>
    </location>
</feature>
<evidence type="ECO:0000256" key="3">
    <source>
        <dbReference type="PROSITE-ProRule" id="PRU00023"/>
    </source>
</evidence>
<dbReference type="SUPFAM" id="SSF48403">
    <property type="entry name" value="Ankyrin repeat"/>
    <property type="match status" value="1"/>
</dbReference>
<feature type="compositionally biased region" description="Basic and acidic residues" evidence="4">
    <location>
        <begin position="366"/>
        <end position="424"/>
    </location>
</feature>
<protein>
    <recommendedName>
        <fullName evidence="7">Ankyrin repeat protein</fullName>
    </recommendedName>
</protein>
<gene>
    <name evidence="5" type="ORF">BSTOLATCC_MIC55971</name>
</gene>
<dbReference type="Proteomes" id="UP001162131">
    <property type="component" value="Unassembled WGS sequence"/>
</dbReference>
<organism evidence="5 6">
    <name type="scientific">Blepharisma stoltei</name>
    <dbReference type="NCBI Taxonomy" id="1481888"/>
    <lineage>
        <taxon>Eukaryota</taxon>
        <taxon>Sar</taxon>
        <taxon>Alveolata</taxon>
        <taxon>Ciliophora</taxon>
        <taxon>Postciliodesmatophora</taxon>
        <taxon>Heterotrichea</taxon>
        <taxon>Heterotrichida</taxon>
        <taxon>Blepharismidae</taxon>
        <taxon>Blepharisma</taxon>
    </lineage>
</organism>
<dbReference type="AlphaFoldDB" id="A0AAU9K5S3"/>
<keyword evidence="2 3" id="KW-0040">ANK repeat</keyword>
<proteinExistence type="predicted"/>
<evidence type="ECO:0000313" key="6">
    <source>
        <dbReference type="Proteomes" id="UP001162131"/>
    </source>
</evidence>
<keyword evidence="6" id="KW-1185">Reference proteome</keyword>